<protein>
    <submittedName>
        <fullName evidence="1">Uncharacterized protein</fullName>
    </submittedName>
</protein>
<gene>
    <name evidence="1" type="ORF">GLW05_17670</name>
</gene>
<dbReference type="OrthoDB" id="2437863at2"/>
<dbReference type="RefSeq" id="WP_160850586.1">
    <property type="nucleotide sequence ID" value="NZ_WMEQ01000017.1"/>
</dbReference>
<dbReference type="AlphaFoldDB" id="A0A6I5A4Z9"/>
<organism evidence="1 2">
    <name type="scientific">Pontibacillus yanchengensis</name>
    <dbReference type="NCBI Taxonomy" id="462910"/>
    <lineage>
        <taxon>Bacteria</taxon>
        <taxon>Bacillati</taxon>
        <taxon>Bacillota</taxon>
        <taxon>Bacilli</taxon>
        <taxon>Bacillales</taxon>
        <taxon>Bacillaceae</taxon>
        <taxon>Pontibacillus</taxon>
    </lineage>
</organism>
<proteinExistence type="predicted"/>
<accession>A0A6I5A4Z9</accession>
<evidence type="ECO:0000313" key="1">
    <source>
        <dbReference type="EMBL" id="MYL35411.1"/>
    </source>
</evidence>
<sequence>MEKSKVRKVRSDKKKDVKPFVSLPISECIHRISYITSRPVKDIAEELCVRGLYSKKAIELLSEQFKRDFNLNEYTIYIGDRTIENDRTNKIIGPKKRITIRFGQQFHSRLGELAFALDMTLASTTSLLLEYSIKDTELVNHLLRRFVASELDPKRMEQLKEVYRFIRKENPYEEEFTFSMFINFLFDELKCTTESFAKQVGEWLDLKSSR</sequence>
<dbReference type="Proteomes" id="UP000468638">
    <property type="component" value="Unassembled WGS sequence"/>
</dbReference>
<reference evidence="1 2" key="1">
    <citation type="submission" date="2019-11" db="EMBL/GenBank/DDBJ databases">
        <title>Genome sequences of 17 halophilic strains isolated from different environments.</title>
        <authorList>
            <person name="Furrow R.E."/>
        </authorList>
    </citation>
    <scope>NUCLEOTIDE SEQUENCE [LARGE SCALE GENOMIC DNA]</scope>
    <source>
        <strain evidence="1 2">22514_16_FS</strain>
    </source>
</reference>
<dbReference type="EMBL" id="WMEQ01000017">
    <property type="protein sequence ID" value="MYL35411.1"/>
    <property type="molecule type" value="Genomic_DNA"/>
</dbReference>
<name>A0A6I5A4Z9_9BACI</name>
<comment type="caution">
    <text evidence="1">The sequence shown here is derived from an EMBL/GenBank/DDBJ whole genome shotgun (WGS) entry which is preliminary data.</text>
</comment>
<evidence type="ECO:0000313" key="2">
    <source>
        <dbReference type="Proteomes" id="UP000468638"/>
    </source>
</evidence>